<dbReference type="InterPro" id="IPR006524">
    <property type="entry name" value="ArpU-like"/>
</dbReference>
<name>A0A9X4MTF4_STRSU</name>
<gene>
    <name evidence="1" type="ORF">NOL13_11130</name>
</gene>
<reference evidence="1" key="1">
    <citation type="submission" date="2022-07" db="EMBL/GenBank/DDBJ databases">
        <title>Whole Genome Sequencing of Streptococcus suis.</title>
        <authorList>
            <person name="Dai X."/>
            <person name="Huang J."/>
            <person name="Wang L."/>
        </authorList>
    </citation>
    <scope>NUCLEOTIDE SEQUENCE</scope>
    <source>
        <strain evidence="1">XNB2</strain>
    </source>
</reference>
<proteinExistence type="predicted"/>
<dbReference type="EMBL" id="JANFMP010000047">
    <property type="protein sequence ID" value="MDG4527932.1"/>
    <property type="molecule type" value="Genomic_DNA"/>
</dbReference>
<dbReference type="RefSeq" id="WP_222336828.1">
    <property type="nucleotide sequence ID" value="NZ_CP082204.1"/>
</dbReference>
<evidence type="ECO:0000313" key="2">
    <source>
        <dbReference type="Proteomes" id="UP001152875"/>
    </source>
</evidence>
<protein>
    <submittedName>
        <fullName evidence="1">Uncharacterized protein</fullName>
    </submittedName>
</protein>
<dbReference type="Proteomes" id="UP001152875">
    <property type="component" value="Unassembled WGS sequence"/>
</dbReference>
<evidence type="ECO:0000313" key="1">
    <source>
        <dbReference type="EMBL" id="MDG4527932.1"/>
    </source>
</evidence>
<dbReference type="AlphaFoldDB" id="A0A9X4MTF4"/>
<dbReference type="NCBIfam" id="TIGR01637">
    <property type="entry name" value="phage_arpU"/>
    <property type="match status" value="1"/>
</dbReference>
<comment type="caution">
    <text evidence="1">The sequence shown here is derived from an EMBL/GenBank/DDBJ whole genome shotgun (WGS) entry which is preliminary data.</text>
</comment>
<accession>A0A9X4MTF4</accession>
<organism evidence="1 2">
    <name type="scientific">Streptococcus suis</name>
    <dbReference type="NCBI Taxonomy" id="1307"/>
    <lineage>
        <taxon>Bacteria</taxon>
        <taxon>Bacillati</taxon>
        <taxon>Bacillota</taxon>
        <taxon>Bacilli</taxon>
        <taxon>Lactobacillales</taxon>
        <taxon>Streptococcaceae</taxon>
        <taxon>Streptococcus</taxon>
    </lineage>
</organism>
<sequence>MTKKEIKNRAVEVLKKFGRYQRQAGASFSLTSSGNFSELPKHQSSKHFDKLADNVTRKVSAEQEMQYYFDAITLLSREEFKYILKNKFLVTDKLSNLRLQYDLQIGETTFYTWYEQALLEFAEAYKNGKILAELGIL</sequence>